<dbReference type="EMBL" id="UINC01006697">
    <property type="protein sequence ID" value="SVA29095.1"/>
    <property type="molecule type" value="Genomic_DNA"/>
</dbReference>
<evidence type="ECO:0000256" key="1">
    <source>
        <dbReference type="SAM" id="MobiDB-lite"/>
    </source>
</evidence>
<dbReference type="Gene3D" id="2.40.10.480">
    <property type="match status" value="1"/>
</dbReference>
<organism evidence="3">
    <name type="scientific">marine metagenome</name>
    <dbReference type="NCBI Taxonomy" id="408172"/>
    <lineage>
        <taxon>unclassified sequences</taxon>
        <taxon>metagenomes</taxon>
        <taxon>ecological metagenomes</taxon>
    </lineage>
</organism>
<dbReference type="SUPFAM" id="SSF50998">
    <property type="entry name" value="Quinoprotein alcohol dehydrogenase-like"/>
    <property type="match status" value="2"/>
</dbReference>
<reference evidence="3" key="1">
    <citation type="submission" date="2018-05" db="EMBL/GenBank/DDBJ databases">
        <authorList>
            <person name="Lanie J.A."/>
            <person name="Ng W.-L."/>
            <person name="Kazmierczak K.M."/>
            <person name="Andrzejewski T.M."/>
            <person name="Davidsen T.M."/>
            <person name="Wayne K.J."/>
            <person name="Tettelin H."/>
            <person name="Glass J.I."/>
            <person name="Rusch D."/>
            <person name="Podicherti R."/>
            <person name="Tsui H.-C.T."/>
            <person name="Winkler M.E."/>
        </authorList>
    </citation>
    <scope>NUCLEOTIDE SEQUENCE</scope>
</reference>
<dbReference type="SMART" id="SM00564">
    <property type="entry name" value="PQQ"/>
    <property type="match status" value="4"/>
</dbReference>
<dbReference type="InterPro" id="IPR018391">
    <property type="entry name" value="PQQ_b-propeller_rpt"/>
</dbReference>
<feature type="domain" description="Pyrrolo-quinoline quinone repeat" evidence="2">
    <location>
        <begin position="335"/>
        <end position="468"/>
    </location>
</feature>
<dbReference type="InterPro" id="IPR011047">
    <property type="entry name" value="Quinoprotein_ADH-like_sf"/>
</dbReference>
<protein>
    <recommendedName>
        <fullName evidence="2">Pyrrolo-quinoline quinone repeat domain-containing protein</fullName>
    </recommendedName>
</protein>
<proteinExistence type="predicted"/>
<feature type="region of interest" description="Disordered" evidence="1">
    <location>
        <begin position="1"/>
        <end position="27"/>
    </location>
</feature>
<feature type="non-terminal residue" evidence="3">
    <location>
        <position position="1"/>
    </location>
</feature>
<dbReference type="PANTHER" id="PTHR34512:SF30">
    <property type="entry name" value="OUTER MEMBRANE PROTEIN ASSEMBLY FACTOR BAMB"/>
    <property type="match status" value="1"/>
</dbReference>
<accession>A0A381ULQ8</accession>
<dbReference type="Gene3D" id="2.130.10.10">
    <property type="entry name" value="YVTN repeat-like/Quinoprotein amine dehydrogenase"/>
    <property type="match status" value="1"/>
</dbReference>
<dbReference type="PANTHER" id="PTHR34512">
    <property type="entry name" value="CELL SURFACE PROTEIN"/>
    <property type="match status" value="1"/>
</dbReference>
<dbReference type="InterPro" id="IPR002372">
    <property type="entry name" value="PQQ_rpt_dom"/>
</dbReference>
<gene>
    <name evidence="3" type="ORF">METZ01_LOCUS81949</name>
</gene>
<dbReference type="InterPro" id="IPR015943">
    <property type="entry name" value="WD40/YVTN_repeat-like_dom_sf"/>
</dbReference>
<feature type="compositionally biased region" description="Low complexity" evidence="1">
    <location>
        <begin position="1"/>
        <end position="12"/>
    </location>
</feature>
<evidence type="ECO:0000259" key="2">
    <source>
        <dbReference type="Pfam" id="PF13360"/>
    </source>
</evidence>
<name>A0A381ULQ8_9ZZZZ</name>
<feature type="compositionally biased region" description="Pro residues" evidence="1">
    <location>
        <begin position="13"/>
        <end position="23"/>
    </location>
</feature>
<dbReference type="AlphaFoldDB" id="A0A381ULQ8"/>
<dbReference type="Pfam" id="PF13360">
    <property type="entry name" value="PQQ_2"/>
    <property type="match status" value="1"/>
</dbReference>
<evidence type="ECO:0000313" key="3">
    <source>
        <dbReference type="EMBL" id="SVA29095.1"/>
    </source>
</evidence>
<sequence length="471" mass="51279">TTTSVPPSTTVELPPPTTEPPGWPSGTWVDPATIGQPWGSVPGVLTFRGSPTRSYHGSGPVPAAPTVAWRFPRDEKMCSVAVVGDEEKEWCGLGWTGQPAVFEREGHTWVVFGALDGKVHFLDGITGARRLPDLPTGDLVKGSVTVDPDGFPLVYVGSRDDLLRVVAFDRDEPVVLWSLHAGDSGQPLWNSDWDAAPLVLDDYLFAAGENSRFHVVQLRRGYDADGLVTVDPDLVWFTHGWDNQLIDDVGYNLSIENSPLVIGDTLWFANSGGLVQGWDLSGLADGVRPHRTFRYWVGDDVDATLVPDAEGMLYVAVEYERETDRSHELGQVIKLDPSRPDDPLVWALEARSEAPSGVWATPAVHRDLLLVATDDGEVLGVDRANGSVRWTVTLPRPVWSSPTVVDDVLIIGDCAWAGRVLAFDVSDTTVQPPLLWEVPTGGCVEASAAVWNGTVYIGSRDGFLYALRDPW</sequence>